<protein>
    <submittedName>
        <fullName evidence="1">Uncharacterized protein</fullName>
    </submittedName>
</protein>
<dbReference type="InParanoid" id="A0A061GYS0"/>
<dbReference type="Gramene" id="EOY32319">
    <property type="protein sequence ID" value="EOY32319"/>
    <property type="gene ID" value="TCM_040096"/>
</dbReference>
<dbReference type="EMBL" id="CM001887">
    <property type="protein sequence ID" value="EOY32319.1"/>
    <property type="molecule type" value="Genomic_DNA"/>
</dbReference>
<proteinExistence type="predicted"/>
<dbReference type="HOGENOM" id="CLU_2403986_0_0_1"/>
<gene>
    <name evidence="1" type="ORF">TCM_040096</name>
</gene>
<dbReference type="STRING" id="3641.A0A061GYS0"/>
<dbReference type="eggNOG" id="KOG1371">
    <property type="taxonomic scope" value="Eukaryota"/>
</dbReference>
<name>A0A061GYS0_THECC</name>
<reference evidence="1 2" key="1">
    <citation type="journal article" date="2013" name="Genome Biol.">
        <title>The genome sequence of the most widely cultivated cacao type and its use to identify candidate genes regulating pod color.</title>
        <authorList>
            <person name="Motamayor J.C."/>
            <person name="Mockaitis K."/>
            <person name="Schmutz J."/>
            <person name="Haiminen N."/>
            <person name="Iii D.L."/>
            <person name="Cornejo O."/>
            <person name="Findley S.D."/>
            <person name="Zheng P."/>
            <person name="Utro F."/>
            <person name="Royaert S."/>
            <person name="Saski C."/>
            <person name="Jenkins J."/>
            <person name="Podicheti R."/>
            <person name="Zhao M."/>
            <person name="Scheffler B.E."/>
            <person name="Stack J.C."/>
            <person name="Feltus F.A."/>
            <person name="Mustiga G.M."/>
            <person name="Amores F."/>
            <person name="Phillips W."/>
            <person name="Marelli J.P."/>
            <person name="May G.D."/>
            <person name="Shapiro H."/>
            <person name="Ma J."/>
            <person name="Bustamante C.D."/>
            <person name="Schnell R.J."/>
            <person name="Main D."/>
            <person name="Gilbert D."/>
            <person name="Parida L."/>
            <person name="Kuhn D.N."/>
        </authorList>
    </citation>
    <scope>NUCLEOTIDE SEQUENCE [LARGE SCALE GENOMIC DNA]</scope>
    <source>
        <strain evidence="2">cv. Matina 1-6</strain>
    </source>
</reference>
<organism evidence="1 2">
    <name type="scientific">Theobroma cacao</name>
    <name type="common">Cacao</name>
    <name type="synonym">Cocoa</name>
    <dbReference type="NCBI Taxonomy" id="3641"/>
    <lineage>
        <taxon>Eukaryota</taxon>
        <taxon>Viridiplantae</taxon>
        <taxon>Streptophyta</taxon>
        <taxon>Embryophyta</taxon>
        <taxon>Tracheophyta</taxon>
        <taxon>Spermatophyta</taxon>
        <taxon>Magnoliopsida</taxon>
        <taxon>eudicotyledons</taxon>
        <taxon>Gunneridae</taxon>
        <taxon>Pentapetalae</taxon>
        <taxon>rosids</taxon>
        <taxon>malvids</taxon>
        <taxon>Malvales</taxon>
        <taxon>Malvaceae</taxon>
        <taxon>Byttnerioideae</taxon>
        <taxon>Theobroma</taxon>
    </lineage>
</organism>
<dbReference type="Proteomes" id="UP000026915">
    <property type="component" value="Chromosome 9"/>
</dbReference>
<accession>A0A061GYS0</accession>
<keyword evidence="2" id="KW-1185">Reference proteome</keyword>
<sequence>MLEMVTTFEKASGKKIPIKLWPRRLRDVAAVCAFIEKAQKELGRVHYGCSSNGISVGNASPMENFIRNFQRNFIGNASPMKNYVAKAFPTELI</sequence>
<dbReference type="AlphaFoldDB" id="A0A061GYS0"/>
<evidence type="ECO:0000313" key="2">
    <source>
        <dbReference type="Proteomes" id="UP000026915"/>
    </source>
</evidence>
<evidence type="ECO:0000313" key="1">
    <source>
        <dbReference type="EMBL" id="EOY32319.1"/>
    </source>
</evidence>
<dbReference type="Gene3D" id="3.90.25.10">
    <property type="entry name" value="UDP-galactose 4-epimerase, domain 1"/>
    <property type="match status" value="1"/>
</dbReference>